<dbReference type="InterPro" id="IPR001387">
    <property type="entry name" value="Cro/C1-type_HTH"/>
</dbReference>
<proteinExistence type="predicted"/>
<keyword evidence="3" id="KW-1185">Reference proteome</keyword>
<dbReference type="KEGG" id="vg:26519787"/>
<dbReference type="InterPro" id="IPR010982">
    <property type="entry name" value="Lambda_DNA-bd_dom_sf"/>
</dbReference>
<feature type="domain" description="HTH cro/C1-type" evidence="1">
    <location>
        <begin position="16"/>
        <end position="69"/>
    </location>
</feature>
<dbReference type="PROSITE" id="PS50943">
    <property type="entry name" value="HTH_CROC1"/>
    <property type="match status" value="1"/>
</dbReference>
<name>A0A0M4REM4_9CAUD</name>
<organism evidence="2 3">
    <name type="scientific">Salmonella phage SEN34</name>
    <dbReference type="NCBI Taxonomy" id="1647463"/>
    <lineage>
        <taxon>Viruses</taxon>
        <taxon>Duplodnaviria</taxon>
        <taxon>Heunggongvirae</taxon>
        <taxon>Uroviricota</taxon>
        <taxon>Caudoviricetes</taxon>
        <taxon>Brunovirus</taxon>
        <taxon>Brunovirus SEN34</taxon>
    </lineage>
</organism>
<dbReference type="SMART" id="SM00530">
    <property type="entry name" value="HTH_XRE"/>
    <property type="match status" value="1"/>
</dbReference>
<evidence type="ECO:0000313" key="3">
    <source>
        <dbReference type="Proteomes" id="UP000201622"/>
    </source>
</evidence>
<accession>A0A0M4REM4</accession>
<evidence type="ECO:0000313" key="2">
    <source>
        <dbReference type="EMBL" id="ALF02517.1"/>
    </source>
</evidence>
<dbReference type="Proteomes" id="UP000201622">
    <property type="component" value="Segment"/>
</dbReference>
<dbReference type="GeneID" id="26519787"/>
<dbReference type="SUPFAM" id="SSF47413">
    <property type="entry name" value="lambda repressor-like DNA-binding domains"/>
    <property type="match status" value="1"/>
</dbReference>
<reference evidence="2 3" key="1">
    <citation type="submission" date="2015-08" db="EMBL/GenBank/DDBJ databases">
        <title>Phages of Salmonella enterica subsp. salamae and subsp. diarizonae: novel phages with a mosaic genome structure and activity against pathogenic S. enterica subsp. enterica isolates.</title>
        <authorList>
            <person name="Pastekova L."/>
            <person name="Bosak J."/>
            <person name="Dedicova D."/>
            <person name="Benada O."/>
            <person name="Smarda J."/>
            <person name="Smajs D."/>
        </authorList>
    </citation>
    <scope>NUCLEOTIDE SEQUENCE [LARGE SCALE GENOMIC DNA]</scope>
    <source>
        <strain evidence="2">SEN34</strain>
    </source>
</reference>
<gene>
    <name evidence="2" type="ORF">SEN34_42</name>
</gene>
<dbReference type="RefSeq" id="YP_009191648.1">
    <property type="nucleotide sequence ID" value="NC_028699.1"/>
</dbReference>
<evidence type="ECO:0000259" key="1">
    <source>
        <dbReference type="PROSITE" id="PS50943"/>
    </source>
</evidence>
<keyword evidence="2" id="KW-0238">DNA-binding</keyword>
<protein>
    <submittedName>
        <fullName evidence="2">Putative DNA-binding protein</fullName>
    </submittedName>
</protein>
<dbReference type="Gene3D" id="1.10.260.40">
    <property type="entry name" value="lambda repressor-like DNA-binding domains"/>
    <property type="match status" value="1"/>
</dbReference>
<dbReference type="GO" id="GO:0003677">
    <property type="term" value="F:DNA binding"/>
    <property type="evidence" value="ECO:0007669"/>
    <property type="project" value="UniProtKB-KW"/>
</dbReference>
<dbReference type="CDD" id="cd00093">
    <property type="entry name" value="HTH_XRE"/>
    <property type="match status" value="1"/>
</dbReference>
<dbReference type="Pfam" id="PF01381">
    <property type="entry name" value="HTH_3"/>
    <property type="match status" value="1"/>
</dbReference>
<sequence length="133" mass="15282">MRKNNHQTNHPQVKRLNEIVEQKGLTKAEISRICNVSKQAVNAWFARGTIGKPSAIKLSEALGVSLAWVLGQDVALESDLSVTDKQMLHLFRQLPDEDQQDIMQVISLRLKRLDEIYEKYMLRRNKDDNPSNL</sequence>
<dbReference type="OrthoDB" id="466at186765"/>
<dbReference type="EMBL" id="KT630649">
    <property type="protein sequence ID" value="ALF02517.1"/>
    <property type="molecule type" value="Genomic_DNA"/>
</dbReference>